<gene>
    <name evidence="2" type="ORF">A9B99_17820</name>
</gene>
<dbReference type="AlphaFoldDB" id="A0A1B7KY79"/>
<organism evidence="2 3">
    <name type="scientific">Mangrovibacter phragmitis</name>
    <dbReference type="NCBI Taxonomy" id="1691903"/>
    <lineage>
        <taxon>Bacteria</taxon>
        <taxon>Pseudomonadati</taxon>
        <taxon>Pseudomonadota</taxon>
        <taxon>Gammaproteobacteria</taxon>
        <taxon>Enterobacterales</taxon>
        <taxon>Enterobacteriaceae</taxon>
        <taxon>Mangrovibacter</taxon>
    </lineage>
</organism>
<keyword evidence="3" id="KW-1185">Reference proteome</keyword>
<comment type="caution">
    <text evidence="2">The sequence shown here is derived from an EMBL/GenBank/DDBJ whole genome shotgun (WGS) entry which is preliminary data.</text>
</comment>
<dbReference type="Proteomes" id="UP000078225">
    <property type="component" value="Unassembled WGS sequence"/>
</dbReference>
<dbReference type="STRING" id="1691903.A9B99_17820"/>
<dbReference type="RefSeq" id="WP_064601407.1">
    <property type="nucleotide sequence ID" value="NZ_CP134782.1"/>
</dbReference>
<accession>A0A1B7KY79</accession>
<protein>
    <submittedName>
        <fullName evidence="2">Uncharacterized protein</fullName>
    </submittedName>
</protein>
<reference evidence="3" key="1">
    <citation type="submission" date="2016-05" db="EMBL/GenBank/DDBJ databases">
        <authorList>
            <person name="Behera P."/>
            <person name="Vaishampayan P."/>
            <person name="Singh N."/>
            <person name="Raina V."/>
            <person name="Suar M."/>
            <person name="Pattnaik A."/>
            <person name="Rastogi G."/>
        </authorList>
    </citation>
    <scope>NUCLEOTIDE SEQUENCE [LARGE SCALE GENOMIC DNA]</scope>
    <source>
        <strain evidence="3">MP23</strain>
    </source>
</reference>
<proteinExistence type="predicted"/>
<feature type="signal peptide" evidence="1">
    <location>
        <begin position="1"/>
        <end position="25"/>
    </location>
</feature>
<feature type="chain" id="PRO_5008596568" evidence="1">
    <location>
        <begin position="26"/>
        <end position="102"/>
    </location>
</feature>
<evidence type="ECO:0000313" key="3">
    <source>
        <dbReference type="Proteomes" id="UP000078225"/>
    </source>
</evidence>
<sequence>MNIKMLLTSTVLALASFTAASYAQAATTQYCNPNYHSCEAPFTLNKDKIAPAVHPTARTCNPNYHSCEAPFNLNPGQIAKKTGSTSHYCNPNYHSCEAPFNL</sequence>
<name>A0A1B7KY79_9ENTR</name>
<evidence type="ECO:0000256" key="1">
    <source>
        <dbReference type="SAM" id="SignalP"/>
    </source>
</evidence>
<dbReference type="EMBL" id="LYRP01000050">
    <property type="protein sequence ID" value="OAT75033.1"/>
    <property type="molecule type" value="Genomic_DNA"/>
</dbReference>
<dbReference type="OrthoDB" id="6635296at2"/>
<keyword evidence="1" id="KW-0732">Signal</keyword>
<evidence type="ECO:0000313" key="2">
    <source>
        <dbReference type="EMBL" id="OAT75033.1"/>
    </source>
</evidence>